<gene>
    <name evidence="2" type="ORF">RchiOBHm_Chr5g0033771</name>
</gene>
<name>A0A2P6QAV1_ROSCH</name>
<accession>A0A2P6QAV1</accession>
<dbReference type="PANTHER" id="PTHR33144:SF55">
    <property type="entry name" value="CHROMATIN REMODELER BROMODOMAIN FAMILY"/>
    <property type="match status" value="1"/>
</dbReference>
<dbReference type="Gramene" id="PRQ31283">
    <property type="protein sequence ID" value="PRQ31283"/>
    <property type="gene ID" value="RchiOBHm_Chr5g0033771"/>
</dbReference>
<comment type="caution">
    <text evidence="2">The sequence shown here is derived from an EMBL/GenBank/DDBJ whole genome shotgun (WGS) entry which is preliminary data.</text>
</comment>
<reference evidence="2 3" key="1">
    <citation type="journal article" date="2018" name="Nat. Genet.">
        <title>The Rosa genome provides new insights in the design of modern roses.</title>
        <authorList>
            <person name="Bendahmane M."/>
        </authorList>
    </citation>
    <scope>NUCLEOTIDE SEQUENCE [LARGE SCALE GENOMIC DNA]</scope>
    <source>
        <strain evidence="3">cv. Old Blush</strain>
    </source>
</reference>
<evidence type="ECO:0008006" key="4">
    <source>
        <dbReference type="Google" id="ProtNLM"/>
    </source>
</evidence>
<sequence length="252" mass="28443">MANGETSRKGEKRGKKQRKAVLAAAIATMRQEINETLQISEGGSNSPKASASRGTEDATNSELSNRKPRGKAKALDKGKVIEPIEVEFNERSQPYGKHAAGFATFLGVTARELVPLTIPSWTGKAISDKFKTQIWQHITTYYIVDECHKKAIFQRMAKLWRDYRCLTLKEVRKQAESVGLQTAAAMCKPDNIHSMDASLSFIKSRITPAFMEKCEKFKRMREQKTLLHRTSRKSFACIEDELVRLNKIAHVL</sequence>
<evidence type="ECO:0000313" key="3">
    <source>
        <dbReference type="Proteomes" id="UP000238479"/>
    </source>
</evidence>
<proteinExistence type="predicted"/>
<protein>
    <recommendedName>
        <fullName evidence="4">Transposase, Ptta/En/Spm, plant</fullName>
    </recommendedName>
</protein>
<dbReference type="OMA" id="SHRRYIM"/>
<keyword evidence="3" id="KW-1185">Reference proteome</keyword>
<feature type="compositionally biased region" description="Polar residues" evidence="1">
    <location>
        <begin position="35"/>
        <end position="63"/>
    </location>
</feature>
<feature type="region of interest" description="Disordered" evidence="1">
    <location>
        <begin position="35"/>
        <end position="76"/>
    </location>
</feature>
<dbReference type="EMBL" id="PDCK01000043">
    <property type="protein sequence ID" value="PRQ31283.1"/>
    <property type="molecule type" value="Genomic_DNA"/>
</dbReference>
<organism evidence="2 3">
    <name type="scientific">Rosa chinensis</name>
    <name type="common">China rose</name>
    <dbReference type="NCBI Taxonomy" id="74649"/>
    <lineage>
        <taxon>Eukaryota</taxon>
        <taxon>Viridiplantae</taxon>
        <taxon>Streptophyta</taxon>
        <taxon>Embryophyta</taxon>
        <taxon>Tracheophyta</taxon>
        <taxon>Spermatophyta</taxon>
        <taxon>Magnoliopsida</taxon>
        <taxon>eudicotyledons</taxon>
        <taxon>Gunneridae</taxon>
        <taxon>Pentapetalae</taxon>
        <taxon>rosids</taxon>
        <taxon>fabids</taxon>
        <taxon>Rosales</taxon>
        <taxon>Rosaceae</taxon>
        <taxon>Rosoideae</taxon>
        <taxon>Rosoideae incertae sedis</taxon>
        <taxon>Rosa</taxon>
    </lineage>
</organism>
<evidence type="ECO:0000256" key="1">
    <source>
        <dbReference type="SAM" id="MobiDB-lite"/>
    </source>
</evidence>
<dbReference type="Proteomes" id="UP000238479">
    <property type="component" value="Chromosome 5"/>
</dbReference>
<feature type="compositionally biased region" description="Basic residues" evidence="1">
    <location>
        <begin position="10"/>
        <end position="19"/>
    </location>
</feature>
<evidence type="ECO:0000313" key="2">
    <source>
        <dbReference type="EMBL" id="PRQ31283.1"/>
    </source>
</evidence>
<dbReference type="PANTHER" id="PTHR33144">
    <property type="entry name" value="OS10G0409366 PROTEIN-RELATED"/>
    <property type="match status" value="1"/>
</dbReference>
<feature type="region of interest" description="Disordered" evidence="1">
    <location>
        <begin position="1"/>
        <end position="23"/>
    </location>
</feature>
<dbReference type="AlphaFoldDB" id="A0A2P6QAV1"/>